<evidence type="ECO:0000313" key="2">
    <source>
        <dbReference type="EMBL" id="OAY84473.1"/>
    </source>
</evidence>
<keyword evidence="4" id="KW-1185">Reference proteome</keyword>
<dbReference type="EMBL" id="LSRQ01000221">
    <property type="protein sequence ID" value="OAY84473.1"/>
    <property type="molecule type" value="Genomic_DNA"/>
</dbReference>
<dbReference type="Proteomes" id="UP000092600">
    <property type="component" value="Unassembled WGS sequence"/>
</dbReference>
<organism evidence="2 3">
    <name type="scientific">Ananas comosus</name>
    <name type="common">Pineapple</name>
    <name type="synonym">Ananas ananas</name>
    <dbReference type="NCBI Taxonomy" id="4615"/>
    <lineage>
        <taxon>Eukaryota</taxon>
        <taxon>Viridiplantae</taxon>
        <taxon>Streptophyta</taxon>
        <taxon>Embryophyta</taxon>
        <taxon>Tracheophyta</taxon>
        <taxon>Spermatophyta</taxon>
        <taxon>Magnoliopsida</taxon>
        <taxon>Liliopsida</taxon>
        <taxon>Poales</taxon>
        <taxon>Bromeliaceae</taxon>
        <taxon>Bromelioideae</taxon>
        <taxon>Ananas</taxon>
    </lineage>
</organism>
<sequence>MEEKHATKKSRTDHGSCVTAAAASGLTGRRKGHVDVISGLPDCLLGIILSLLPTKEAARTSLLSSRWRRVWNTSPLYLSDDCIWSKKIFARRIFGRVTPWSRDKRWRFHTISHILGSHRGSVQRFSLIHTRFLDHDLSVAEGWFCILAQKHVQEIELRFPNDYSPAQRWIPAFLFACESLKKLSLHNCLFPAEASLNLINLLELDLHETEVKDKGLRKILSCCTALQLLSIEDRSLHRIHLRSRSLRVLRVIDCFDLKELFIEDAPNLQRLLGSSLARKECVKIVSAPKLEMLGILTMKIRRIEVGTSVFETSKERTDVSLSTLEHSVKILSVVVNLGAHEEVKMLAYLLRCFPCLEKLHIQCSHNIDGNSANNGVLDYWEQIDSIDCVDHHLKIVKITMYDGLVGELNLAKYLIAKARVLTTLRIECESKFGKRWTSKQRSLLRFQDRASLDAQITFVKYKTLFWRDSLPKFDLSSADPFDIGTC</sequence>
<dbReference type="InterPro" id="IPR001810">
    <property type="entry name" value="F-box_dom"/>
</dbReference>
<dbReference type="InterPro" id="IPR055302">
    <property type="entry name" value="F-box_dom-containing"/>
</dbReference>
<dbReference type="SMART" id="SM00579">
    <property type="entry name" value="FBD"/>
    <property type="match status" value="1"/>
</dbReference>
<protein>
    <submittedName>
        <fullName evidence="2">F-box/FBD/LRR-repeat protein</fullName>
    </submittedName>
    <submittedName>
        <fullName evidence="5 6">FBD-associated F-box protein At5g38590-like</fullName>
    </submittedName>
</protein>
<reference evidence="5 6" key="2">
    <citation type="submission" date="2025-04" db="UniProtKB">
        <authorList>
            <consortium name="RefSeq"/>
        </authorList>
    </citation>
    <scope>IDENTIFICATION</scope>
    <source>
        <tissue evidence="5 6">Leaf</tissue>
    </source>
</reference>
<dbReference type="RefSeq" id="XP_020099266.1">
    <property type="nucleotide sequence ID" value="XM_020243677.1"/>
</dbReference>
<evidence type="ECO:0000259" key="1">
    <source>
        <dbReference type="SMART" id="SM00579"/>
    </source>
</evidence>
<dbReference type="AlphaFoldDB" id="A0A199W5K7"/>
<accession>A0A199W5K7</accession>
<dbReference type="Pfam" id="PF24758">
    <property type="entry name" value="LRR_At5g56370"/>
    <property type="match status" value="1"/>
</dbReference>
<dbReference type="PANTHER" id="PTHR32141:SF179">
    <property type="entry name" value="F-BOX DOMAIN-CONTAINING PROTEIN"/>
    <property type="match status" value="1"/>
</dbReference>
<dbReference type="Gene3D" id="3.80.10.10">
    <property type="entry name" value="Ribonuclease Inhibitor"/>
    <property type="match status" value="1"/>
</dbReference>
<evidence type="ECO:0000313" key="6">
    <source>
        <dbReference type="RefSeq" id="XP_020099274.1"/>
    </source>
</evidence>
<proteinExistence type="predicted"/>
<dbReference type="RefSeq" id="XP_020099274.1">
    <property type="nucleotide sequence ID" value="XM_020243685.1"/>
</dbReference>
<name>A0A199W5K7_ANACO</name>
<dbReference type="Pfam" id="PF08387">
    <property type="entry name" value="FBD"/>
    <property type="match status" value="1"/>
</dbReference>
<dbReference type="InterPro" id="IPR055411">
    <property type="entry name" value="LRR_FXL15/At3g58940/PEG3-like"/>
</dbReference>
<dbReference type="GeneID" id="109717774"/>
<evidence type="ECO:0000313" key="4">
    <source>
        <dbReference type="Proteomes" id="UP000515123"/>
    </source>
</evidence>
<dbReference type="InterPro" id="IPR006566">
    <property type="entry name" value="FBD"/>
</dbReference>
<dbReference type="SUPFAM" id="SSF81383">
    <property type="entry name" value="F-box domain"/>
    <property type="match status" value="1"/>
</dbReference>
<feature type="domain" description="FBD" evidence="1">
    <location>
        <begin position="387"/>
        <end position="459"/>
    </location>
</feature>
<dbReference type="PANTHER" id="PTHR32141">
    <property type="match status" value="1"/>
</dbReference>
<evidence type="ECO:0000313" key="3">
    <source>
        <dbReference type="Proteomes" id="UP000092600"/>
    </source>
</evidence>
<dbReference type="OrthoDB" id="584579at2759"/>
<dbReference type="Pfam" id="PF00646">
    <property type="entry name" value="F-box"/>
    <property type="match status" value="1"/>
</dbReference>
<reference evidence="2 3" key="1">
    <citation type="journal article" date="2016" name="DNA Res.">
        <title>The draft genome of MD-2 pineapple using hybrid error correction of long reads.</title>
        <authorList>
            <person name="Redwan R.M."/>
            <person name="Saidin A."/>
            <person name="Kumar S.V."/>
        </authorList>
    </citation>
    <scope>NUCLEOTIDE SEQUENCE [LARGE SCALE GENOMIC DNA]</scope>
    <source>
        <strain evidence="3">cv. MD2</strain>
        <tissue evidence="2">Leaf</tissue>
    </source>
</reference>
<dbReference type="InterPro" id="IPR053781">
    <property type="entry name" value="F-box_AtFBL13-like"/>
</dbReference>
<dbReference type="Gene3D" id="1.20.1280.50">
    <property type="match status" value="1"/>
</dbReference>
<dbReference type="STRING" id="4615.A0A199W5K7"/>
<dbReference type="InterPro" id="IPR032675">
    <property type="entry name" value="LRR_dom_sf"/>
</dbReference>
<evidence type="ECO:0000313" key="5">
    <source>
        <dbReference type="RefSeq" id="XP_020099266.1"/>
    </source>
</evidence>
<dbReference type="Gramene" id="Aco017331.1.mrna1">
    <property type="protein sequence ID" value="Aco017331.1.mrna1"/>
    <property type="gene ID" value="Aco017331.1.path1"/>
</dbReference>
<gene>
    <name evidence="5 6" type="primary">LOC109717774</name>
    <name evidence="2" type="ORF">ACMD2_03877</name>
</gene>
<dbReference type="InterPro" id="IPR036047">
    <property type="entry name" value="F-box-like_dom_sf"/>
</dbReference>
<dbReference type="Proteomes" id="UP000515123">
    <property type="component" value="Linkage group 1"/>
</dbReference>
<dbReference type="CDD" id="cd22160">
    <property type="entry name" value="F-box_AtFBL13-like"/>
    <property type="match status" value="1"/>
</dbReference>
<dbReference type="SUPFAM" id="SSF52047">
    <property type="entry name" value="RNI-like"/>
    <property type="match status" value="1"/>
</dbReference>